<dbReference type="PANTHER" id="PTHR43300">
    <property type="entry name" value="ACETYLTRANSFERASE"/>
    <property type="match status" value="1"/>
</dbReference>
<keyword evidence="5" id="KW-0808">Transferase</keyword>
<feature type="active site" description="Proton acceptor" evidence="2">
    <location>
        <position position="136"/>
    </location>
</feature>
<accession>A0A418NC58</accession>
<dbReference type="Pfam" id="PF00132">
    <property type="entry name" value="Hexapep"/>
    <property type="match status" value="1"/>
</dbReference>
<name>A0A418NC58_9FLAO</name>
<feature type="domain" description="PglD N-terminal" evidence="4">
    <location>
        <begin position="8"/>
        <end position="84"/>
    </location>
</feature>
<dbReference type="InterPro" id="IPR041561">
    <property type="entry name" value="PglD_N"/>
</dbReference>
<organism evidence="5 7">
    <name type="scientific">Flagellimonas aequoris</name>
    <dbReference type="NCBI Taxonomy" id="2306997"/>
    <lineage>
        <taxon>Bacteria</taxon>
        <taxon>Pseudomonadati</taxon>
        <taxon>Bacteroidota</taxon>
        <taxon>Flavobacteriia</taxon>
        <taxon>Flavobacteriales</taxon>
        <taxon>Flavobacteriaceae</taxon>
        <taxon>Flagellimonas</taxon>
    </lineage>
</organism>
<dbReference type="NCBIfam" id="TIGR03570">
    <property type="entry name" value="NeuD_NnaD"/>
    <property type="match status" value="1"/>
</dbReference>
<dbReference type="Pfam" id="PF17836">
    <property type="entry name" value="PglD_N"/>
    <property type="match status" value="1"/>
</dbReference>
<evidence type="ECO:0000259" key="4">
    <source>
        <dbReference type="Pfam" id="PF17836"/>
    </source>
</evidence>
<proteinExistence type="inferred from homology"/>
<dbReference type="SUPFAM" id="SSF51161">
    <property type="entry name" value="Trimeric LpxA-like enzymes"/>
    <property type="match status" value="1"/>
</dbReference>
<dbReference type="InterPro" id="IPR001451">
    <property type="entry name" value="Hexapep"/>
</dbReference>
<dbReference type="Proteomes" id="UP000321528">
    <property type="component" value="Unassembled WGS sequence"/>
</dbReference>
<dbReference type="Gene3D" id="3.40.50.20">
    <property type="match status" value="1"/>
</dbReference>
<evidence type="ECO:0000313" key="7">
    <source>
        <dbReference type="Proteomes" id="UP000284189"/>
    </source>
</evidence>
<reference evidence="5 7" key="1">
    <citation type="submission" date="2018-08" db="EMBL/GenBank/DDBJ databases">
        <title>Proposal of Muricauda 72 sp.nov. and Muricauda NH166 sp.nov., isolated from seawater.</title>
        <authorList>
            <person name="Cheng H."/>
            <person name="Wu Y.-H."/>
            <person name="Guo L.-L."/>
            <person name="Xu X.-W."/>
        </authorList>
    </citation>
    <scope>NUCLEOTIDE SEQUENCE [LARGE SCALE GENOMIC DNA]</scope>
    <source>
        <strain evidence="5 7">NH166</strain>
    </source>
</reference>
<dbReference type="OrthoDB" id="9794407at2"/>
<dbReference type="Proteomes" id="UP000284189">
    <property type="component" value="Unassembled WGS sequence"/>
</dbReference>
<gene>
    <name evidence="5" type="ORF">D2U88_00585</name>
    <name evidence="6" type="ORF">FQ019_00565</name>
</gene>
<dbReference type="GO" id="GO:0016740">
    <property type="term" value="F:transferase activity"/>
    <property type="evidence" value="ECO:0007669"/>
    <property type="project" value="UniProtKB-KW"/>
</dbReference>
<dbReference type="AlphaFoldDB" id="A0A418NC58"/>
<dbReference type="InterPro" id="IPR011004">
    <property type="entry name" value="Trimer_LpxA-like_sf"/>
</dbReference>
<feature type="binding site" evidence="3">
    <location>
        <position position="145"/>
    </location>
    <ligand>
        <name>acetyl-CoA</name>
        <dbReference type="ChEBI" id="CHEBI:57288"/>
    </ligand>
</feature>
<feature type="site" description="Increases basicity of active site His" evidence="2">
    <location>
        <position position="137"/>
    </location>
</feature>
<reference evidence="6 8" key="2">
    <citation type="submission" date="2019-07" db="EMBL/GenBank/DDBJ databases">
        <title>Draft genome of two Muricauda strains isolated from deep sea.</title>
        <authorList>
            <person name="Sun C."/>
        </authorList>
    </citation>
    <scope>NUCLEOTIDE SEQUENCE [LARGE SCALE GENOMIC DNA]</scope>
    <source>
        <strain evidence="6 8">NH166</strain>
    </source>
</reference>
<dbReference type="CDD" id="cd03360">
    <property type="entry name" value="LbH_AT_putative"/>
    <property type="match status" value="1"/>
</dbReference>
<dbReference type="EMBL" id="QXFJ01000007">
    <property type="protein sequence ID" value="RIV74468.1"/>
    <property type="molecule type" value="Genomic_DNA"/>
</dbReference>
<keyword evidence="8" id="KW-1185">Reference proteome</keyword>
<feature type="binding site" evidence="3">
    <location>
        <position position="72"/>
    </location>
    <ligand>
        <name>substrate</name>
    </ligand>
</feature>
<dbReference type="Gene3D" id="2.160.10.10">
    <property type="entry name" value="Hexapeptide repeat proteins"/>
    <property type="match status" value="1"/>
</dbReference>
<evidence type="ECO:0000256" key="2">
    <source>
        <dbReference type="PIRSR" id="PIRSR620019-1"/>
    </source>
</evidence>
<comment type="caution">
    <text evidence="5">The sequence shown here is derived from an EMBL/GenBank/DDBJ whole genome shotgun (WGS) entry which is preliminary data.</text>
</comment>
<dbReference type="InterPro" id="IPR050179">
    <property type="entry name" value="Trans_hexapeptide_repeat"/>
</dbReference>
<evidence type="ECO:0000313" key="6">
    <source>
        <dbReference type="EMBL" id="TXK08596.1"/>
    </source>
</evidence>
<comment type="similarity">
    <text evidence="1">Belongs to the transferase hexapeptide repeat family.</text>
</comment>
<evidence type="ECO:0000256" key="1">
    <source>
        <dbReference type="ARBA" id="ARBA00007274"/>
    </source>
</evidence>
<evidence type="ECO:0000313" key="5">
    <source>
        <dbReference type="EMBL" id="RIV74468.1"/>
    </source>
</evidence>
<sequence length="214" mass="23060">MDVQNKRIRLYGAGGHSQVIKDVADNIGYDIVEVFDDHPFNTNYWESGTIRPGLMINPDFPHEGDAFIIAIGDNRTRALLAQKLKSRFETIVHPSAIVSKEAIIGTGTVIYAGAVIQPNTRIGEHVIINTSASVDHDNVIGNFAHISPKAALTGHVEVGEGSFVGAGAVIIPKIKIGKWCIIGAGTVIIKDVPDYAVVVGNPGKIIKYQKPFQK</sequence>
<dbReference type="EMBL" id="VNWL01000006">
    <property type="protein sequence ID" value="TXK08596.1"/>
    <property type="molecule type" value="Genomic_DNA"/>
</dbReference>
<evidence type="ECO:0000256" key="3">
    <source>
        <dbReference type="PIRSR" id="PIRSR620019-2"/>
    </source>
</evidence>
<evidence type="ECO:0000313" key="8">
    <source>
        <dbReference type="Proteomes" id="UP000321528"/>
    </source>
</evidence>
<dbReference type="PANTHER" id="PTHR43300:SF7">
    <property type="entry name" value="UDP-N-ACETYLBACILLOSAMINE N-ACETYLTRANSFERASE"/>
    <property type="match status" value="1"/>
</dbReference>
<dbReference type="InterPro" id="IPR020019">
    <property type="entry name" value="AcTrfase_PglD-like"/>
</dbReference>
<protein>
    <submittedName>
        <fullName evidence="5">Acetyltransferase</fullName>
    </submittedName>
</protein>